<keyword evidence="1" id="KW-1133">Transmembrane helix</keyword>
<dbReference type="InterPro" id="IPR021682">
    <property type="entry name" value="DUF2933"/>
</dbReference>
<evidence type="ECO:0000256" key="1">
    <source>
        <dbReference type="SAM" id="Phobius"/>
    </source>
</evidence>
<feature type="transmembrane region" description="Helical" evidence="1">
    <location>
        <begin position="18"/>
        <end position="36"/>
    </location>
</feature>
<comment type="caution">
    <text evidence="2">The sequence shown here is derived from an EMBL/GenBank/DDBJ whole genome shotgun (WGS) entry which is preliminary data.</text>
</comment>
<organism evidence="2 3">
    <name type="scientific">Vibrio cholerae</name>
    <dbReference type="NCBI Taxonomy" id="666"/>
    <lineage>
        <taxon>Bacteria</taxon>
        <taxon>Pseudomonadati</taxon>
        <taxon>Pseudomonadota</taxon>
        <taxon>Gammaproteobacteria</taxon>
        <taxon>Vibrionales</taxon>
        <taxon>Vibrionaceae</taxon>
        <taxon>Vibrio</taxon>
    </lineage>
</organism>
<sequence length="56" mass="6350">MLIAIGAFYGVREHFTHVYPYLPYLILLICPLMHFFGHGHGGHDHGDQAGTNKEEK</sequence>
<keyword evidence="1" id="KW-0472">Membrane</keyword>
<protein>
    <submittedName>
        <fullName evidence="2">DUF2933 domain-containing protein</fullName>
    </submittedName>
</protein>
<proteinExistence type="predicted"/>
<dbReference type="Pfam" id="PF11666">
    <property type="entry name" value="DUF2933"/>
    <property type="match status" value="1"/>
</dbReference>
<keyword evidence="1" id="KW-0812">Transmembrane</keyword>
<gene>
    <name evidence="2" type="ORF">KIN13_04915</name>
</gene>
<accession>A0AAW4KQL2</accession>
<dbReference type="AlphaFoldDB" id="A0AAW4KQL2"/>
<reference evidence="2" key="1">
    <citation type="submission" date="2021-05" db="EMBL/GenBank/DDBJ databases">
        <authorList>
            <person name="Stine C."/>
        </authorList>
    </citation>
    <scope>NUCLEOTIDE SEQUENCE</scope>
    <source>
        <strain evidence="2">TDS0091212</strain>
    </source>
</reference>
<reference evidence="2" key="2">
    <citation type="submission" date="2023-08" db="EMBL/GenBank/DDBJ databases">
        <title>Vibrio cholerae Outbreaks in Tanzania Exemplify Founder Flush: Simultaneous Increases in Population Size and Genetic Diversity.</title>
        <authorList>
            <person name="Debes A.K."/>
            <person name="Mohammed A."/>
            <person name="Maseke I."/>
            <person name="Almeida M."/>
            <person name="Li S."/>
            <person name="Matimba H."/>
            <person name="Joachim A."/>
            <person name="Mizinduko M."/>
            <person name="Nyanga S."/>
            <person name="Kelly M."/>
            <person name="Kachwamba Y."/>
            <person name="Schaffer A.M."/>
            <person name="Nyanga A.S."/>
            <person name="Mghamba J."/>
            <person name="Mosha F.S."/>
            <person name="Sack D.A."/>
            <person name="Stine O.C."/>
        </authorList>
    </citation>
    <scope>NUCLEOTIDE SEQUENCE</scope>
    <source>
        <strain evidence="2">TDS0091212</strain>
    </source>
</reference>
<dbReference type="EMBL" id="JAHBND010000117">
    <property type="protein sequence ID" value="MBS7672794.1"/>
    <property type="molecule type" value="Genomic_DNA"/>
</dbReference>
<name>A0AAW4KQL2_VIBCL</name>
<evidence type="ECO:0000313" key="2">
    <source>
        <dbReference type="EMBL" id="MBS7672794.1"/>
    </source>
</evidence>
<dbReference type="Proteomes" id="UP001196338">
    <property type="component" value="Unassembled WGS sequence"/>
</dbReference>
<evidence type="ECO:0000313" key="3">
    <source>
        <dbReference type="Proteomes" id="UP001196338"/>
    </source>
</evidence>